<evidence type="ECO:0000256" key="5">
    <source>
        <dbReference type="ARBA" id="ARBA00022763"/>
    </source>
</evidence>
<gene>
    <name evidence="11" type="ORF">ENJ89_06560</name>
</gene>
<dbReference type="PANTHER" id="PTHR15822">
    <property type="entry name" value="TRAF AND TNF RECEPTOR-ASSOCIATED PROTEIN"/>
    <property type="match status" value="1"/>
</dbReference>
<organism evidence="11">
    <name type="scientific">Caldithrix abyssi</name>
    <dbReference type="NCBI Taxonomy" id="187145"/>
    <lineage>
        <taxon>Bacteria</taxon>
        <taxon>Pseudomonadati</taxon>
        <taxon>Calditrichota</taxon>
        <taxon>Calditrichia</taxon>
        <taxon>Calditrichales</taxon>
        <taxon>Calditrichaceae</taxon>
        <taxon>Caldithrix</taxon>
    </lineage>
</organism>
<keyword evidence="5" id="KW-0227">DNA damage</keyword>
<sequence length="398" mass="44009">MFKSLSFLVVFSIFIALNACSDQAPLSVDQKTDDAARLAKSAYDLPATDMVTVMTRNIYVGTDVDVILSATDPNQIPVLTAQAFQQMQQTNFPERAMALAKEIYETNPHLIGLQEVSLVRLQTPGDAIYGGTTPAEEVYQDFMQILLDALASYGLDYYVAGIQANADVELPMLTSETPPQFSDVRLTDHDAVLARGDVQVTDVVTKHYAAELVIPDVGIEIPRGFIALTATINGKSYRFANTHLEPAWNDDVLKIQMAQAQELMLNLMPTTIPLILVGDFNSAAPDGETYRMVTTANKYTDTWLRNEWQDNPEGFTYGHDADLLNEEPHFWERIDYVFVKNRLPGHIGPVFGPFYGTVVGDEVQDKTPSGLWPSDHGGVVVWLGMEGSGKVLAQKARR</sequence>
<dbReference type="GO" id="GO:0006302">
    <property type="term" value="P:double-strand break repair"/>
    <property type="evidence" value="ECO:0007669"/>
    <property type="project" value="TreeGrafter"/>
</dbReference>
<keyword evidence="3" id="KW-0540">Nuclease</keyword>
<dbReference type="InterPro" id="IPR005135">
    <property type="entry name" value="Endo/exonuclease/phosphatase"/>
</dbReference>
<proteinExistence type="predicted"/>
<comment type="caution">
    <text evidence="11">The sequence shown here is derived from an EMBL/GenBank/DDBJ whole genome shotgun (WGS) entry which is preliminary data.</text>
</comment>
<dbReference type="InterPro" id="IPR036691">
    <property type="entry name" value="Endo/exonu/phosph_ase_sf"/>
</dbReference>
<dbReference type="GO" id="GO:0003697">
    <property type="term" value="F:single-stranded DNA binding"/>
    <property type="evidence" value="ECO:0007669"/>
    <property type="project" value="TreeGrafter"/>
</dbReference>
<dbReference type="InterPro" id="IPR051547">
    <property type="entry name" value="TDP2-like"/>
</dbReference>
<dbReference type="GO" id="GO:0046872">
    <property type="term" value="F:metal ion binding"/>
    <property type="evidence" value="ECO:0007669"/>
    <property type="project" value="UniProtKB-KW"/>
</dbReference>
<evidence type="ECO:0000256" key="8">
    <source>
        <dbReference type="ARBA" id="ARBA00023204"/>
    </source>
</evidence>
<feature type="chain" id="PRO_5031098992" description="Endonuclease/exonuclease/phosphatase domain-containing protein" evidence="9">
    <location>
        <begin position="22"/>
        <end position="398"/>
    </location>
</feature>
<dbReference type="SUPFAM" id="SSF56219">
    <property type="entry name" value="DNase I-like"/>
    <property type="match status" value="1"/>
</dbReference>
<comment type="cofactor">
    <cofactor evidence="2">
        <name>Mg(2+)</name>
        <dbReference type="ChEBI" id="CHEBI:18420"/>
    </cofactor>
</comment>
<evidence type="ECO:0000256" key="7">
    <source>
        <dbReference type="ARBA" id="ARBA00022842"/>
    </source>
</evidence>
<dbReference type="GO" id="GO:0005737">
    <property type="term" value="C:cytoplasm"/>
    <property type="evidence" value="ECO:0007669"/>
    <property type="project" value="TreeGrafter"/>
</dbReference>
<accession>A0A7V5PQ45</accession>
<evidence type="ECO:0000256" key="9">
    <source>
        <dbReference type="SAM" id="SignalP"/>
    </source>
</evidence>
<keyword evidence="8" id="KW-0234">DNA repair</keyword>
<evidence type="ECO:0000256" key="4">
    <source>
        <dbReference type="ARBA" id="ARBA00022723"/>
    </source>
</evidence>
<evidence type="ECO:0000259" key="10">
    <source>
        <dbReference type="Pfam" id="PF03372"/>
    </source>
</evidence>
<dbReference type="GO" id="GO:0004518">
    <property type="term" value="F:nuclease activity"/>
    <property type="evidence" value="ECO:0007669"/>
    <property type="project" value="UniProtKB-KW"/>
</dbReference>
<feature type="signal peptide" evidence="9">
    <location>
        <begin position="1"/>
        <end position="21"/>
    </location>
</feature>
<dbReference type="Pfam" id="PF03372">
    <property type="entry name" value="Exo_endo_phos"/>
    <property type="match status" value="1"/>
</dbReference>
<name>A0A7V5PQ45_CALAY</name>
<feature type="domain" description="Endonuclease/exonuclease/phosphatase" evidence="10">
    <location>
        <begin position="96"/>
        <end position="376"/>
    </location>
</feature>
<evidence type="ECO:0000256" key="6">
    <source>
        <dbReference type="ARBA" id="ARBA00022801"/>
    </source>
</evidence>
<dbReference type="GO" id="GO:0070260">
    <property type="term" value="F:5'-tyrosyl-DNA phosphodiesterase activity"/>
    <property type="evidence" value="ECO:0007669"/>
    <property type="project" value="TreeGrafter"/>
</dbReference>
<evidence type="ECO:0000256" key="1">
    <source>
        <dbReference type="ARBA" id="ARBA00001936"/>
    </source>
</evidence>
<reference evidence="11" key="1">
    <citation type="journal article" date="2020" name="mSystems">
        <title>Genome- and Community-Level Interaction Insights into Carbon Utilization and Element Cycling Functions of Hydrothermarchaeota in Hydrothermal Sediment.</title>
        <authorList>
            <person name="Zhou Z."/>
            <person name="Liu Y."/>
            <person name="Xu W."/>
            <person name="Pan J."/>
            <person name="Luo Z.H."/>
            <person name="Li M."/>
        </authorList>
    </citation>
    <scope>NUCLEOTIDE SEQUENCE [LARGE SCALE GENOMIC DNA]</scope>
    <source>
        <strain evidence="11">HyVt-527</strain>
    </source>
</reference>
<evidence type="ECO:0000256" key="3">
    <source>
        <dbReference type="ARBA" id="ARBA00022722"/>
    </source>
</evidence>
<dbReference type="PANTHER" id="PTHR15822:SF4">
    <property type="entry name" value="TYROSYL-DNA PHOSPHODIESTERASE 2"/>
    <property type="match status" value="1"/>
</dbReference>
<dbReference type="Proteomes" id="UP000886124">
    <property type="component" value="Unassembled WGS sequence"/>
</dbReference>
<keyword evidence="4" id="KW-0479">Metal-binding</keyword>
<protein>
    <recommendedName>
        <fullName evidence="10">Endonuclease/exonuclease/phosphatase domain-containing protein</fullName>
    </recommendedName>
</protein>
<dbReference type="Gene3D" id="3.60.10.10">
    <property type="entry name" value="Endonuclease/exonuclease/phosphatase"/>
    <property type="match status" value="1"/>
</dbReference>
<keyword evidence="7" id="KW-0460">Magnesium</keyword>
<evidence type="ECO:0000313" key="11">
    <source>
        <dbReference type="EMBL" id="HHJ52840.1"/>
    </source>
</evidence>
<dbReference type="EMBL" id="DROD01000442">
    <property type="protein sequence ID" value="HHJ52840.1"/>
    <property type="molecule type" value="Genomic_DNA"/>
</dbReference>
<dbReference type="AlphaFoldDB" id="A0A7V5PQ45"/>
<evidence type="ECO:0000256" key="2">
    <source>
        <dbReference type="ARBA" id="ARBA00001946"/>
    </source>
</evidence>
<comment type="cofactor">
    <cofactor evidence="1">
        <name>Mn(2+)</name>
        <dbReference type="ChEBI" id="CHEBI:29035"/>
    </cofactor>
</comment>
<keyword evidence="6" id="KW-0378">Hydrolase</keyword>
<keyword evidence="9" id="KW-0732">Signal</keyword>